<reference evidence="1" key="2">
    <citation type="journal article" date="2015" name="Fish Shellfish Immunol.">
        <title>Early steps in the European eel (Anguilla anguilla)-Vibrio vulnificus interaction in the gills: Role of the RtxA13 toxin.</title>
        <authorList>
            <person name="Callol A."/>
            <person name="Pajuelo D."/>
            <person name="Ebbesson L."/>
            <person name="Teles M."/>
            <person name="MacKenzie S."/>
            <person name="Amaro C."/>
        </authorList>
    </citation>
    <scope>NUCLEOTIDE SEQUENCE</scope>
</reference>
<dbReference type="EMBL" id="GBXM01103817">
    <property type="protein sequence ID" value="JAH04760.1"/>
    <property type="molecule type" value="Transcribed_RNA"/>
</dbReference>
<dbReference type="AlphaFoldDB" id="A0A0E9PL18"/>
<organism evidence="1">
    <name type="scientific">Anguilla anguilla</name>
    <name type="common">European freshwater eel</name>
    <name type="synonym">Muraena anguilla</name>
    <dbReference type="NCBI Taxonomy" id="7936"/>
    <lineage>
        <taxon>Eukaryota</taxon>
        <taxon>Metazoa</taxon>
        <taxon>Chordata</taxon>
        <taxon>Craniata</taxon>
        <taxon>Vertebrata</taxon>
        <taxon>Euteleostomi</taxon>
        <taxon>Actinopterygii</taxon>
        <taxon>Neopterygii</taxon>
        <taxon>Teleostei</taxon>
        <taxon>Anguilliformes</taxon>
        <taxon>Anguillidae</taxon>
        <taxon>Anguilla</taxon>
    </lineage>
</organism>
<reference evidence="1" key="1">
    <citation type="submission" date="2014-11" db="EMBL/GenBank/DDBJ databases">
        <authorList>
            <person name="Amaro Gonzalez C."/>
        </authorList>
    </citation>
    <scope>NUCLEOTIDE SEQUENCE</scope>
</reference>
<proteinExistence type="predicted"/>
<evidence type="ECO:0000313" key="1">
    <source>
        <dbReference type="EMBL" id="JAH04760.1"/>
    </source>
</evidence>
<protein>
    <submittedName>
        <fullName evidence="1">Uncharacterized protein</fullName>
    </submittedName>
</protein>
<accession>A0A0E9PL18</accession>
<sequence>MLLFSFKAGCSQQKNCALVILFTAVLRNSGVPAKPEAQIGGTSGQTAVCAA</sequence>
<name>A0A0E9PL18_ANGAN</name>